<accession>A0A1F5JKB9</accession>
<proteinExistence type="predicted"/>
<evidence type="ECO:0000256" key="4">
    <source>
        <dbReference type="ARBA" id="ARBA00023136"/>
    </source>
</evidence>
<dbReference type="GO" id="GO:0009403">
    <property type="term" value="P:toxin biosynthetic process"/>
    <property type="evidence" value="ECO:0007669"/>
    <property type="project" value="InterPro"/>
</dbReference>
<gene>
    <name evidence="7" type="ORF">A2867_01145</name>
</gene>
<keyword evidence="3 5" id="KW-1133">Transmembrane helix</keyword>
<evidence type="ECO:0000256" key="2">
    <source>
        <dbReference type="ARBA" id="ARBA00022692"/>
    </source>
</evidence>
<feature type="transmembrane region" description="Helical" evidence="5">
    <location>
        <begin position="112"/>
        <end position="130"/>
    </location>
</feature>
<evidence type="ECO:0000256" key="1">
    <source>
        <dbReference type="ARBA" id="ARBA00004141"/>
    </source>
</evidence>
<reference evidence="7 8" key="1">
    <citation type="journal article" date="2016" name="Nat. Commun.">
        <title>Thousands of microbial genomes shed light on interconnected biogeochemical processes in an aquifer system.</title>
        <authorList>
            <person name="Anantharaman K."/>
            <person name="Brown C.T."/>
            <person name="Hug L.A."/>
            <person name="Sharon I."/>
            <person name="Castelle C.J."/>
            <person name="Probst A.J."/>
            <person name="Thomas B.C."/>
            <person name="Singh A."/>
            <person name="Wilkins M.J."/>
            <person name="Karaoz U."/>
            <person name="Brodie E.L."/>
            <person name="Williams K.H."/>
            <person name="Hubbard S.S."/>
            <person name="Banfield J.F."/>
        </authorList>
    </citation>
    <scope>NUCLEOTIDE SEQUENCE [LARGE SCALE GENOMIC DNA]</scope>
</reference>
<sequence length="320" mass="35368">MGIGLNWVDLVIIGVLILFALESLGRPLILELVDFASFLLAGLLSFIYYNLPAGFFEAQFKIPHGLSLVLGFTTVWFLSETVFFLLIRLYLPRILKIRIPGSRILSIIPATLRGLVFIALTLVMIATFPIQPTIKKAVLDSSFGSQILKNAYTLEQPVKQVFGGVANDSLTFLTIKPKTDERVNLGFQTNQISVDSASEIKMLDLVNEERVSRGLKALVFDERLRVIARAHSEDMFKQGYFSHYSPEGLTVADRALNSGIDFLVIGENLAYAPSVELAHSGFMNSEGHRANILSENYGKIGIGAIDGGIYGKMFTQVFLN</sequence>
<dbReference type="CDD" id="cd05379">
    <property type="entry name" value="CAP_bacterial"/>
    <property type="match status" value="1"/>
</dbReference>
<evidence type="ECO:0000259" key="6">
    <source>
        <dbReference type="Pfam" id="PF00188"/>
    </source>
</evidence>
<evidence type="ECO:0000313" key="8">
    <source>
        <dbReference type="Proteomes" id="UP000177555"/>
    </source>
</evidence>
<comment type="caution">
    <text evidence="7">The sequence shown here is derived from an EMBL/GenBank/DDBJ whole genome shotgun (WGS) entry which is preliminary data.</text>
</comment>
<keyword evidence="4 5" id="KW-0472">Membrane</keyword>
<evidence type="ECO:0000256" key="3">
    <source>
        <dbReference type="ARBA" id="ARBA00022989"/>
    </source>
</evidence>
<dbReference type="PANTHER" id="PTHR31157:SF1">
    <property type="entry name" value="SCP DOMAIN-CONTAINING PROTEIN"/>
    <property type="match status" value="1"/>
</dbReference>
<dbReference type="SUPFAM" id="SSF55797">
    <property type="entry name" value="PR-1-like"/>
    <property type="match status" value="1"/>
</dbReference>
<dbReference type="InterPro" id="IPR003825">
    <property type="entry name" value="Colicin-V_CvpA"/>
</dbReference>
<dbReference type="InterPro" id="IPR014044">
    <property type="entry name" value="CAP_dom"/>
</dbReference>
<organism evidence="7 8">
    <name type="scientific">Candidatus Daviesbacteria bacterium RIFCSPHIGHO2_01_FULL_40_11</name>
    <dbReference type="NCBI Taxonomy" id="1797762"/>
    <lineage>
        <taxon>Bacteria</taxon>
        <taxon>Candidatus Daviesiibacteriota</taxon>
    </lineage>
</organism>
<feature type="transmembrane region" description="Helical" evidence="5">
    <location>
        <begin position="6"/>
        <end position="21"/>
    </location>
</feature>
<keyword evidence="2 5" id="KW-0812">Transmembrane</keyword>
<dbReference type="Pfam" id="PF02674">
    <property type="entry name" value="Colicin_V"/>
    <property type="match status" value="1"/>
</dbReference>
<dbReference type="Pfam" id="PF00188">
    <property type="entry name" value="CAP"/>
    <property type="match status" value="1"/>
</dbReference>
<dbReference type="PANTHER" id="PTHR31157">
    <property type="entry name" value="SCP DOMAIN-CONTAINING PROTEIN"/>
    <property type="match status" value="1"/>
</dbReference>
<dbReference type="Gene3D" id="3.40.33.10">
    <property type="entry name" value="CAP"/>
    <property type="match status" value="1"/>
</dbReference>
<dbReference type="Proteomes" id="UP000177555">
    <property type="component" value="Unassembled WGS sequence"/>
</dbReference>
<dbReference type="GO" id="GO:0016020">
    <property type="term" value="C:membrane"/>
    <property type="evidence" value="ECO:0007669"/>
    <property type="project" value="UniProtKB-SubCell"/>
</dbReference>
<comment type="subcellular location">
    <subcellularLocation>
        <location evidence="1">Membrane</location>
        <topology evidence="1">Multi-pass membrane protein</topology>
    </subcellularLocation>
</comment>
<dbReference type="InterPro" id="IPR035940">
    <property type="entry name" value="CAP_sf"/>
</dbReference>
<evidence type="ECO:0000313" key="7">
    <source>
        <dbReference type="EMBL" id="OGE29087.1"/>
    </source>
</evidence>
<feature type="transmembrane region" description="Helical" evidence="5">
    <location>
        <begin position="28"/>
        <end position="49"/>
    </location>
</feature>
<dbReference type="AlphaFoldDB" id="A0A1F5JKB9"/>
<dbReference type="EMBL" id="MFCP01000011">
    <property type="protein sequence ID" value="OGE29087.1"/>
    <property type="molecule type" value="Genomic_DNA"/>
</dbReference>
<evidence type="ECO:0000256" key="5">
    <source>
        <dbReference type="SAM" id="Phobius"/>
    </source>
</evidence>
<feature type="transmembrane region" description="Helical" evidence="5">
    <location>
        <begin position="69"/>
        <end position="91"/>
    </location>
</feature>
<protein>
    <recommendedName>
        <fullName evidence="6">SCP domain-containing protein</fullName>
    </recommendedName>
</protein>
<feature type="domain" description="SCP" evidence="6">
    <location>
        <begin position="203"/>
        <end position="318"/>
    </location>
</feature>
<name>A0A1F5JKB9_9BACT</name>